<organism evidence="3 4">
    <name type="scientific">Flavobacterium croceum DSM 17960</name>
    <dbReference type="NCBI Taxonomy" id="1121886"/>
    <lineage>
        <taxon>Bacteria</taxon>
        <taxon>Pseudomonadati</taxon>
        <taxon>Bacteroidota</taxon>
        <taxon>Flavobacteriia</taxon>
        <taxon>Flavobacteriales</taxon>
        <taxon>Flavobacteriaceae</taxon>
        <taxon>Flavobacterium</taxon>
    </lineage>
</organism>
<dbReference type="Gene3D" id="3.30.2350.10">
    <property type="entry name" value="Pseudouridine synthase"/>
    <property type="match status" value="1"/>
</dbReference>
<reference evidence="3 4" key="1">
    <citation type="submission" date="2018-01" db="EMBL/GenBank/DDBJ databases">
        <title>Genomic Encyclopedia of Type Strains, Phase I: the one thousand microbial genomes (KMG-I) project.</title>
        <authorList>
            <person name="Goeker M."/>
        </authorList>
    </citation>
    <scope>NUCLEOTIDE SEQUENCE [LARGE SCALE GENOMIC DNA]</scope>
    <source>
        <strain evidence="3 4">DSM 17960</strain>
    </source>
</reference>
<feature type="coiled-coil region" evidence="1">
    <location>
        <begin position="115"/>
        <end position="142"/>
    </location>
</feature>
<evidence type="ECO:0000259" key="2">
    <source>
        <dbReference type="Pfam" id="PF00849"/>
    </source>
</evidence>
<sequence>MELNCVRHFNTDVSSIALPQKFTFPFYYTPHTLAKIAAEELQEYLVKQQDFEHNFGLQPHQNGLIIGKMFGVLVVELPNKSLAYLAAFSGKLAESNYISFFVPPVFDTLQKNGFYKKGEELLNQYNKEIEAFENNVDYIKEKSLLAEIKQKATTDLSYLKEKNKSNKLLRDTMRKKALESHNEDVEQLLYQLNEASKNDSILLKKATKYWNYCIENQEKIVQIFDEQLATLKEKRKQKSASLQQQLFENYSFLNQYQESKSLGEIFQQNPPAGAGECAAPKLLHYAFTHQLKPIALAEFWWGQSPKSEIKKHKQYYPACIGKCKPILSHMLQGIKTDKNMLAINPAEGKELKIIYEDDYLAVICKPEEFLSVPGKEIIDSVQTRVQQMFPKATGPLVVHRLDMSTSGLMLIAKTIDIYTALQSQFIQRKIKKTYIALLDGVISTPKGRIDLPLRVDLDNRPYQMVCYEYGKPATTDYEVIATQNGKTLIHFYPITGRTHQLRVHASHHLGLHTPIVGDDLYGTKNKRLCLHASQLVFTHPITQELLTIENPIDFNSSYE</sequence>
<dbReference type="PROSITE" id="PS01129">
    <property type="entry name" value="PSI_RLU"/>
    <property type="match status" value="1"/>
</dbReference>
<feature type="domain" description="Pseudouridine synthase RsuA/RluA-like" evidence="2">
    <location>
        <begin position="360"/>
        <end position="507"/>
    </location>
</feature>
<gene>
    <name evidence="3" type="ORF">Q361_10684</name>
</gene>
<accession>A0A2S4N8K1</accession>
<dbReference type="InterPro" id="IPR006224">
    <property type="entry name" value="PsdUridine_synth_RluA-like_CS"/>
</dbReference>
<dbReference type="PANTHER" id="PTHR21600:SF89">
    <property type="entry name" value="RIBOSOMAL LARGE SUBUNIT PSEUDOURIDINE SYNTHASE A"/>
    <property type="match status" value="1"/>
</dbReference>
<proteinExistence type="predicted"/>
<dbReference type="SUPFAM" id="SSF55120">
    <property type="entry name" value="Pseudouridine synthase"/>
    <property type="match status" value="1"/>
</dbReference>
<dbReference type="GO" id="GO:0009982">
    <property type="term" value="F:pseudouridine synthase activity"/>
    <property type="evidence" value="ECO:0007669"/>
    <property type="project" value="InterPro"/>
</dbReference>
<dbReference type="Pfam" id="PF00849">
    <property type="entry name" value="PseudoU_synth_2"/>
    <property type="match status" value="1"/>
</dbReference>
<dbReference type="RefSeq" id="WP_103725794.1">
    <property type="nucleotide sequence ID" value="NZ_PQNY01000006.1"/>
</dbReference>
<dbReference type="InterPro" id="IPR050188">
    <property type="entry name" value="RluA_PseudoU_synthase"/>
</dbReference>
<keyword evidence="1" id="KW-0175">Coiled coil</keyword>
<keyword evidence="4" id="KW-1185">Reference proteome</keyword>
<dbReference type="GO" id="GO:0000455">
    <property type="term" value="P:enzyme-directed rRNA pseudouridine synthesis"/>
    <property type="evidence" value="ECO:0007669"/>
    <property type="project" value="TreeGrafter"/>
</dbReference>
<dbReference type="EMBL" id="PQNY01000006">
    <property type="protein sequence ID" value="POS02022.1"/>
    <property type="molecule type" value="Genomic_DNA"/>
</dbReference>
<dbReference type="PANTHER" id="PTHR21600">
    <property type="entry name" value="MITOCHONDRIAL RNA PSEUDOURIDINE SYNTHASE"/>
    <property type="match status" value="1"/>
</dbReference>
<dbReference type="CDD" id="cd02869">
    <property type="entry name" value="PseudoU_synth_RluA_like"/>
    <property type="match status" value="1"/>
</dbReference>
<feature type="coiled-coil region" evidence="1">
    <location>
        <begin position="175"/>
        <end position="234"/>
    </location>
</feature>
<protein>
    <submittedName>
        <fullName evidence="3">tRNA pseudouridine32 synthase / 23S rRNA pseudouridine746 synthase</fullName>
    </submittedName>
</protein>
<dbReference type="GO" id="GO:0140098">
    <property type="term" value="F:catalytic activity, acting on RNA"/>
    <property type="evidence" value="ECO:0007669"/>
    <property type="project" value="UniProtKB-ARBA"/>
</dbReference>
<evidence type="ECO:0000313" key="4">
    <source>
        <dbReference type="Proteomes" id="UP000237056"/>
    </source>
</evidence>
<dbReference type="InterPro" id="IPR006145">
    <property type="entry name" value="PsdUridine_synth_RsuA/RluA"/>
</dbReference>
<dbReference type="Proteomes" id="UP000237056">
    <property type="component" value="Unassembled WGS sequence"/>
</dbReference>
<evidence type="ECO:0000256" key="1">
    <source>
        <dbReference type="SAM" id="Coils"/>
    </source>
</evidence>
<comment type="caution">
    <text evidence="3">The sequence shown here is derived from an EMBL/GenBank/DDBJ whole genome shotgun (WGS) entry which is preliminary data.</text>
</comment>
<evidence type="ECO:0000313" key="3">
    <source>
        <dbReference type="EMBL" id="POS02022.1"/>
    </source>
</evidence>
<dbReference type="OrthoDB" id="9807829at2"/>
<name>A0A2S4N8K1_9FLAO</name>
<dbReference type="GO" id="GO:0003723">
    <property type="term" value="F:RNA binding"/>
    <property type="evidence" value="ECO:0007669"/>
    <property type="project" value="InterPro"/>
</dbReference>
<dbReference type="AlphaFoldDB" id="A0A2S4N8K1"/>
<dbReference type="InterPro" id="IPR020103">
    <property type="entry name" value="PsdUridine_synth_cat_dom_sf"/>
</dbReference>